<dbReference type="Gene3D" id="1.10.486.10">
    <property type="entry name" value="PCRA, domain 4"/>
    <property type="match status" value="1"/>
</dbReference>
<dbReference type="PATRIC" id="fig|270498.16.peg.3175"/>
<dbReference type="GO" id="GO:0000725">
    <property type="term" value="P:recombinational repair"/>
    <property type="evidence" value="ECO:0007669"/>
    <property type="project" value="TreeGrafter"/>
</dbReference>
<dbReference type="EC" id="5.6.2.4" evidence="9"/>
<dbReference type="PROSITE" id="PS51198">
    <property type="entry name" value="UVRD_HELICASE_ATP_BIND"/>
    <property type="match status" value="1"/>
</dbReference>
<dbReference type="Pfam" id="PF13361">
    <property type="entry name" value="UvrD_C"/>
    <property type="match status" value="2"/>
</dbReference>
<keyword evidence="4 11" id="KW-0347">Helicase</keyword>
<dbReference type="InterPro" id="IPR027417">
    <property type="entry name" value="P-loop_NTPase"/>
</dbReference>
<keyword evidence="6" id="KW-0238">DNA-binding</keyword>
<comment type="caution">
    <text evidence="14">The sequence shown here is derived from an EMBL/GenBank/DDBJ whole genome shotgun (WGS) entry which is preliminary data.</text>
</comment>
<dbReference type="Gene3D" id="1.10.10.160">
    <property type="match status" value="1"/>
</dbReference>
<evidence type="ECO:0000256" key="11">
    <source>
        <dbReference type="PROSITE-ProRule" id="PRU00560"/>
    </source>
</evidence>
<dbReference type="PANTHER" id="PTHR11070">
    <property type="entry name" value="UVRD / RECB / PCRA DNA HELICASE FAMILY MEMBER"/>
    <property type="match status" value="1"/>
</dbReference>
<name>A0A0M2NGF2_9FIRM</name>
<dbReference type="GO" id="GO:0016887">
    <property type="term" value="F:ATP hydrolysis activity"/>
    <property type="evidence" value="ECO:0007669"/>
    <property type="project" value="RHEA"/>
</dbReference>
<evidence type="ECO:0000256" key="4">
    <source>
        <dbReference type="ARBA" id="ARBA00022806"/>
    </source>
</evidence>
<dbReference type="CDD" id="cd17932">
    <property type="entry name" value="DEXQc_UvrD"/>
    <property type="match status" value="1"/>
</dbReference>
<comment type="similarity">
    <text evidence="1">Belongs to the helicase family. UvrD subfamily.</text>
</comment>
<evidence type="ECO:0000256" key="2">
    <source>
        <dbReference type="ARBA" id="ARBA00022741"/>
    </source>
</evidence>
<keyword evidence="15" id="KW-1185">Reference proteome</keyword>
<keyword evidence="2 11" id="KW-0547">Nucleotide-binding</keyword>
<dbReference type="EMBL" id="LAYJ01000133">
    <property type="protein sequence ID" value="KKI49502.1"/>
    <property type="molecule type" value="Genomic_DNA"/>
</dbReference>
<dbReference type="CDD" id="cd19067">
    <property type="entry name" value="PfuEndoQ-like"/>
    <property type="match status" value="1"/>
</dbReference>
<dbReference type="STRING" id="270498.CHK_3080"/>
<keyword evidence="5 11" id="KW-0067">ATP-binding</keyword>
<dbReference type="Proteomes" id="UP000034076">
    <property type="component" value="Unassembled WGS sequence"/>
</dbReference>
<evidence type="ECO:0000256" key="5">
    <source>
        <dbReference type="ARBA" id="ARBA00022840"/>
    </source>
</evidence>
<dbReference type="InterPro" id="IPR014017">
    <property type="entry name" value="DNA_helicase_UvrD-like_C"/>
</dbReference>
<dbReference type="Pfam" id="PF00580">
    <property type="entry name" value="UvrD-helicase"/>
    <property type="match status" value="1"/>
</dbReference>
<gene>
    <name evidence="14" type="ORF">CHK_3080</name>
</gene>
<evidence type="ECO:0000259" key="12">
    <source>
        <dbReference type="PROSITE" id="PS51198"/>
    </source>
</evidence>
<dbReference type="GO" id="GO:0005524">
    <property type="term" value="F:ATP binding"/>
    <property type="evidence" value="ECO:0007669"/>
    <property type="project" value="UniProtKB-UniRule"/>
</dbReference>
<dbReference type="InterPro" id="IPR013986">
    <property type="entry name" value="DExx_box_DNA_helicase_dom_sf"/>
</dbReference>
<evidence type="ECO:0000259" key="13">
    <source>
        <dbReference type="PROSITE" id="PS51217"/>
    </source>
</evidence>
<dbReference type="PROSITE" id="PS51217">
    <property type="entry name" value="UVRD_HELICASE_CTER"/>
    <property type="match status" value="1"/>
</dbReference>
<evidence type="ECO:0000256" key="9">
    <source>
        <dbReference type="ARBA" id="ARBA00034808"/>
    </source>
</evidence>
<dbReference type="AlphaFoldDB" id="A0A0M2NGF2"/>
<organism evidence="14 15">
    <name type="scientific">Christensenella hongkongensis</name>
    <dbReference type="NCBI Taxonomy" id="270498"/>
    <lineage>
        <taxon>Bacteria</taxon>
        <taxon>Bacillati</taxon>
        <taxon>Bacillota</taxon>
        <taxon>Clostridia</taxon>
        <taxon>Christensenellales</taxon>
        <taxon>Christensenellaceae</taxon>
        <taxon>Christensenella</taxon>
    </lineage>
</organism>
<accession>A0A0M2NGF2</accession>
<evidence type="ECO:0000256" key="8">
    <source>
        <dbReference type="ARBA" id="ARBA00034617"/>
    </source>
</evidence>
<evidence type="ECO:0000313" key="14">
    <source>
        <dbReference type="EMBL" id="KKI49502.1"/>
    </source>
</evidence>
<evidence type="ECO:0000256" key="3">
    <source>
        <dbReference type="ARBA" id="ARBA00022801"/>
    </source>
</evidence>
<dbReference type="GO" id="GO:0003677">
    <property type="term" value="F:DNA binding"/>
    <property type="evidence" value="ECO:0007669"/>
    <property type="project" value="UniProtKB-KW"/>
</dbReference>
<feature type="domain" description="UvrD-like helicase ATP-binding" evidence="12">
    <location>
        <begin position="486"/>
        <end position="749"/>
    </location>
</feature>
<dbReference type="SUPFAM" id="SSF89550">
    <property type="entry name" value="PHP domain-like"/>
    <property type="match status" value="1"/>
</dbReference>
<evidence type="ECO:0000313" key="15">
    <source>
        <dbReference type="Proteomes" id="UP000034076"/>
    </source>
</evidence>
<keyword evidence="3 11" id="KW-0378">Hydrolase</keyword>
<evidence type="ECO:0000256" key="6">
    <source>
        <dbReference type="ARBA" id="ARBA00023125"/>
    </source>
</evidence>
<evidence type="ECO:0000256" key="7">
    <source>
        <dbReference type="ARBA" id="ARBA00023235"/>
    </source>
</evidence>
<comment type="catalytic activity">
    <reaction evidence="10">
        <text>ATP + H2O = ADP + phosphate + H(+)</text>
        <dbReference type="Rhea" id="RHEA:13065"/>
        <dbReference type="ChEBI" id="CHEBI:15377"/>
        <dbReference type="ChEBI" id="CHEBI:15378"/>
        <dbReference type="ChEBI" id="CHEBI:30616"/>
        <dbReference type="ChEBI" id="CHEBI:43474"/>
        <dbReference type="ChEBI" id="CHEBI:456216"/>
        <dbReference type="EC" id="5.6.2.4"/>
    </reaction>
</comment>
<dbReference type="InterPro" id="IPR000212">
    <property type="entry name" value="DNA_helicase_UvrD/REP"/>
</dbReference>
<dbReference type="SUPFAM" id="SSF52540">
    <property type="entry name" value="P-loop containing nucleoside triphosphate hydrolases"/>
    <property type="match status" value="1"/>
</dbReference>
<protein>
    <recommendedName>
        <fullName evidence="9">DNA 3'-5' helicase</fullName>
        <ecNumber evidence="9">5.6.2.4</ecNumber>
    </recommendedName>
</protein>
<dbReference type="PANTHER" id="PTHR11070:SF2">
    <property type="entry name" value="ATP-DEPENDENT DNA HELICASE SRS2"/>
    <property type="match status" value="1"/>
</dbReference>
<evidence type="ECO:0000256" key="1">
    <source>
        <dbReference type="ARBA" id="ARBA00009922"/>
    </source>
</evidence>
<reference evidence="14 15" key="1">
    <citation type="submission" date="2015-04" db="EMBL/GenBank/DDBJ databases">
        <title>Draft genome sequence of bacteremic isolate Catabacter hongkongensis type strain HKU16T.</title>
        <authorList>
            <person name="Lau S.K."/>
            <person name="Teng J.L."/>
            <person name="Huang Y."/>
            <person name="Curreem S.O."/>
            <person name="Tsui S.K."/>
            <person name="Woo P.C."/>
        </authorList>
    </citation>
    <scope>NUCLEOTIDE SEQUENCE [LARGE SCALE GENOMIC DNA]</scope>
    <source>
        <strain evidence="14 15">HKU16</strain>
    </source>
</reference>
<feature type="domain" description="UvrD-like helicase C-terminal" evidence="13">
    <location>
        <begin position="750"/>
        <end position="1013"/>
    </location>
</feature>
<feature type="binding site" evidence="11">
    <location>
        <begin position="507"/>
        <end position="514"/>
    </location>
    <ligand>
        <name>ATP</name>
        <dbReference type="ChEBI" id="CHEBI:30616"/>
    </ligand>
</feature>
<dbReference type="Gene3D" id="3.20.20.140">
    <property type="entry name" value="Metal-dependent hydrolases"/>
    <property type="match status" value="1"/>
</dbReference>
<evidence type="ECO:0000256" key="10">
    <source>
        <dbReference type="ARBA" id="ARBA00048988"/>
    </source>
</evidence>
<dbReference type="GO" id="GO:0043138">
    <property type="term" value="F:3'-5' DNA helicase activity"/>
    <property type="evidence" value="ECO:0007669"/>
    <property type="project" value="UniProtKB-EC"/>
</dbReference>
<dbReference type="InterPro" id="IPR016195">
    <property type="entry name" value="Pol/histidinol_Pase-like"/>
</dbReference>
<proteinExistence type="inferred from homology"/>
<keyword evidence="7" id="KW-0413">Isomerase</keyword>
<dbReference type="InterPro" id="IPR014016">
    <property type="entry name" value="UvrD-like_ATP-bd"/>
</dbReference>
<dbReference type="Gene3D" id="3.40.50.300">
    <property type="entry name" value="P-loop containing nucleotide triphosphate hydrolases"/>
    <property type="match status" value="2"/>
</dbReference>
<comment type="catalytic activity">
    <reaction evidence="8">
        <text>Couples ATP hydrolysis with the unwinding of duplex DNA by translocating in the 3'-5' direction.</text>
        <dbReference type="EC" id="5.6.2.4"/>
    </reaction>
</comment>
<dbReference type="CDD" id="cd18807">
    <property type="entry name" value="SF1_C_UvrD"/>
    <property type="match status" value="1"/>
</dbReference>
<sequence>MYAAAFLCYHKEKNIQMKRRKTMFIADLHTHSKYSRATSKECVPEYLDLWARRKGLDLIGTGDFTHPAWRDELKEKLTPQEEGLYVLKDEHRLKETVGGDAKPRFIISGEISSIYKQDGKVRKVHNVILLPSIEASEALAHRLELVGNLHSDGRPILGLSSHDLLEITLEICPDAIFIPAHIWTPHFSLFGAYSGFDRIEDCFSDLTPHIHALETGLSSDPPMNWRLSALDSYTMVSNSDAHSPANLAREANLFNTELSYPAIAAALQNHDTDEFYGTLEFFPEEGKYHNDGHRNCKICLTPEETIAAGGKCPVCGRRITVGVLHRVVELADREPGYIPERHKHFESIVPLPEVVASSMGMTTASKKVKAAYEDIIKELGPELFILRDAPLEEISRKAGPGIAEGIRRLRCHEVEIHPGYDGEYGKILVMNKDDVSRFAGQISLFEKEEKAKHKDASFAGLPKPVTPSSPVQSVPPHPACDAKTLYGLNDGQWQGVSATDTVTAVLAGPGTGKTRTLVYRVAYLVEERGVDPSAITAVTFTNKAAGEMRERLQEHFNDKRLVKAMNIGTFHSICLKQLSEWNKNVTIIDPHEALSILADVLRACNCTVAVRDAMQEISRIKNGQVSLESAVIPQVVFEAYQAQLEKYHTVDYDDILLQALEKFESGDQKCEALLPRFSQLLVDEFQDINAVQYRLIRQWGKKSDAIFVIGDPDQAIYGFRGSDAHCFDRLRRDFSSVREIRLTQNYRSTPQILRAALPVLGHDEAFLQANRADSAKVRLLTAESPFSEALFIAKEINRMVGGVDMLDAHSSSKKRGERVRGFSEIAVLYRTHRQSEIIEDCLKKEGIPYVVTGRDDSLSDRRVRSALSFFRFLCDPRDSVSLTTCLKAASVPPVAAQELLLQYTAGKQNIASAIDLIRGLGNMEGLAGLLEKYAPLVRNTKPDELIGQWMEDNGLGEHLNCMERLQNTALFYDRMPAFLQNLSLGSEGDITRSGAKVYSPDAVTLMTLHASKGLEYPVVFLCGVTDGTIPLQNEKHTCDLSEERRLFYVGMTRAQDELLLLTDPQERSPFLSGIPNIALEEGKANPKNPPVGKQLGFF</sequence>